<dbReference type="GO" id="GO:0061631">
    <property type="term" value="F:ubiquitin conjugating enzyme activity"/>
    <property type="evidence" value="ECO:0007669"/>
    <property type="project" value="TreeGrafter"/>
</dbReference>
<protein>
    <recommendedName>
        <fullName evidence="4">UBC core domain-containing protein</fullName>
    </recommendedName>
</protein>
<evidence type="ECO:0000256" key="3">
    <source>
        <dbReference type="SAM" id="MobiDB-lite"/>
    </source>
</evidence>
<feature type="compositionally biased region" description="Basic and acidic residues" evidence="3">
    <location>
        <begin position="1"/>
        <end position="11"/>
    </location>
</feature>
<dbReference type="SUPFAM" id="SSF54495">
    <property type="entry name" value="UBC-like"/>
    <property type="match status" value="1"/>
</dbReference>
<feature type="compositionally biased region" description="Gly residues" evidence="3">
    <location>
        <begin position="951"/>
        <end position="963"/>
    </location>
</feature>
<keyword evidence="6" id="KW-1185">Reference proteome</keyword>
<feature type="region of interest" description="Disordered" evidence="3">
    <location>
        <begin position="884"/>
        <end position="963"/>
    </location>
</feature>
<reference evidence="5" key="1">
    <citation type="submission" date="2018-12" db="EMBL/GenBank/DDBJ databases">
        <authorList>
            <person name="Syme R.A."/>
            <person name="Farfan-Caceres L."/>
            <person name="Lichtenzveig J."/>
        </authorList>
    </citation>
    <scope>NUCLEOTIDE SEQUENCE</scope>
    <source>
        <strain evidence="5">Al4</strain>
    </source>
</reference>
<accession>A0A8H7MG19</accession>
<evidence type="ECO:0000256" key="1">
    <source>
        <dbReference type="ARBA" id="ARBA00022679"/>
    </source>
</evidence>
<dbReference type="SMART" id="SM00212">
    <property type="entry name" value="UBCc"/>
    <property type="match status" value="1"/>
</dbReference>
<dbReference type="InterPro" id="IPR016135">
    <property type="entry name" value="UBQ-conjugating_enzyme/RWD"/>
</dbReference>
<dbReference type="EMBL" id="RZGK01000005">
    <property type="protein sequence ID" value="KAF9699306.1"/>
    <property type="molecule type" value="Genomic_DNA"/>
</dbReference>
<evidence type="ECO:0000256" key="2">
    <source>
        <dbReference type="ARBA" id="ARBA00022786"/>
    </source>
</evidence>
<proteinExistence type="predicted"/>
<evidence type="ECO:0000313" key="5">
    <source>
        <dbReference type="EMBL" id="KAF9699306.1"/>
    </source>
</evidence>
<dbReference type="Proteomes" id="UP000651452">
    <property type="component" value="Unassembled WGS sequence"/>
</dbReference>
<name>A0A8H7MG19_9PLEO</name>
<feature type="region of interest" description="Disordered" evidence="3">
    <location>
        <begin position="1"/>
        <end position="23"/>
    </location>
</feature>
<reference evidence="5" key="2">
    <citation type="submission" date="2020-09" db="EMBL/GenBank/DDBJ databases">
        <title>Reference genome assembly for Australian Ascochyta lentis isolate Al4.</title>
        <authorList>
            <person name="Lee R.C."/>
            <person name="Farfan-Caceres L.M."/>
            <person name="Debler J.W."/>
            <person name="Williams A.H."/>
            <person name="Henares B.M."/>
        </authorList>
    </citation>
    <scope>NUCLEOTIDE SEQUENCE</scope>
    <source>
        <strain evidence="5">Al4</strain>
    </source>
</reference>
<dbReference type="AlphaFoldDB" id="A0A8H7MG19"/>
<organism evidence="5 6">
    <name type="scientific">Ascochyta lentis</name>
    <dbReference type="NCBI Taxonomy" id="205686"/>
    <lineage>
        <taxon>Eukaryota</taxon>
        <taxon>Fungi</taxon>
        <taxon>Dikarya</taxon>
        <taxon>Ascomycota</taxon>
        <taxon>Pezizomycotina</taxon>
        <taxon>Dothideomycetes</taxon>
        <taxon>Pleosporomycetidae</taxon>
        <taxon>Pleosporales</taxon>
        <taxon>Pleosporineae</taxon>
        <taxon>Didymellaceae</taxon>
        <taxon>Ascochyta</taxon>
    </lineage>
</organism>
<dbReference type="PANTHER" id="PTHR46116">
    <property type="entry name" value="(E3-INDEPENDENT) E2 UBIQUITIN-CONJUGATING ENZYME"/>
    <property type="match status" value="1"/>
</dbReference>
<dbReference type="PANTHER" id="PTHR46116:SF15">
    <property type="entry name" value="(E3-INDEPENDENT) E2 UBIQUITIN-CONJUGATING ENZYME"/>
    <property type="match status" value="1"/>
</dbReference>
<dbReference type="InterPro" id="IPR000608">
    <property type="entry name" value="UBC"/>
</dbReference>
<dbReference type="Pfam" id="PF00179">
    <property type="entry name" value="UQ_con"/>
    <property type="match status" value="1"/>
</dbReference>
<feature type="compositionally biased region" description="Gly residues" evidence="3">
    <location>
        <begin position="884"/>
        <end position="893"/>
    </location>
</feature>
<sequence>MSRGWDYDQNRRSRSPQAPKNENEDFQLALKLSAELNGDLGGHAEAIAAASKRQAEFDADFESAVQMQFNKDNESKVTEYASSCLQNMAAPSSTAPRQGATGDTQAGIVETDAPTGRNFRTLPEFINYLKASQCSRCGDVYFKCESDVIKLFKDWYEGNGELSSLLTCKTCSGCSCIACPSTPNLKRSMAIVGNKTVSWCCGSGRLTMIWLLLCGFDSSYCETKAKAAREADTTKIEPKPLPLSAAEGKGKGKAPRIQHSGIGYGGIEGYSGYIPSMSLPDFESALDDNQLSETYWGLTMPKSTMFRKTGPGRTPSNNKSQALTSQQITDELGATVLGLLRYLLPSLDRGHSFDMDPPTIIADLLLESKVLDCCTELLRNDSLDDAFIREPVYSALVDFVQTIGMHYTTANLTVFTGKPLQAELCNLLTRSFCSVQVVITRTSPAIADSLRDLSKLSDLLLKNAEHHETIYNGGDDRKLLSLCRRISTLWKNLSVHISAPILDTGDAATHIASAEEVAVIGDVDDDHICATHAFATKVKAQFRSAPGRFKRLISEIDILKTSLPPGIIVRHGQSRLDVMKCIIVGPGDSPYENGLFEFDFYCPAEYPNVPPFVSFKGTGGGVAGINPNLYADGKVCLSLLGTWSGEPWKPGESTLLQVLVSLQAMVFCEQPWYNEPGREHGYGVGHSDNASEAYNRKVRETTVRLAMLSWLERPPQFWKDVVEQHFKSNADNILRTVIEWSKKSASSPPPPRYPSFLEEFRASAPESGYGTMLPELHQHLLKYGATVALPNPLQEDNEPQPKKPRVVGTLEENVQNPPLQPSLSPYPLFLGSDADKVYFDVDEGVDDHESALAPFFPSSFLTAQAARGGYRGISTHHPGYGFGGRGQALGAGLGESQPTSSGGSHRGRGRGHGFSLWGGHGAGPAGQSSLRGSFQEPKYGRKLGDGDDTSGHGGRGGSGSSKA</sequence>
<gene>
    <name evidence="5" type="ORF">EKO04_003073</name>
</gene>
<evidence type="ECO:0000313" key="6">
    <source>
        <dbReference type="Proteomes" id="UP000651452"/>
    </source>
</evidence>
<comment type="caution">
    <text evidence="5">The sequence shown here is derived from an EMBL/GenBank/DDBJ whole genome shotgun (WGS) entry which is preliminary data.</text>
</comment>
<keyword evidence="1" id="KW-0808">Transferase</keyword>
<feature type="domain" description="UBC core" evidence="4">
    <location>
        <begin position="547"/>
        <end position="707"/>
    </location>
</feature>
<dbReference type="PROSITE" id="PS50127">
    <property type="entry name" value="UBC_2"/>
    <property type="match status" value="1"/>
</dbReference>
<keyword evidence="2" id="KW-0833">Ubl conjugation pathway</keyword>
<dbReference type="OrthoDB" id="47801at2759"/>
<evidence type="ECO:0000259" key="4">
    <source>
        <dbReference type="PROSITE" id="PS50127"/>
    </source>
</evidence>
<dbReference type="Gene3D" id="3.10.110.10">
    <property type="entry name" value="Ubiquitin Conjugating Enzyme"/>
    <property type="match status" value="1"/>
</dbReference>